<evidence type="ECO:0000313" key="1">
    <source>
        <dbReference type="EMBL" id="ARE82544.1"/>
    </source>
</evidence>
<name>A0A1V0RLB3_9RHOB</name>
<dbReference type="AlphaFoldDB" id="A0A1V0RLB3"/>
<organism evidence="1 2">
    <name type="scientific">Roseovarius mucosus</name>
    <dbReference type="NCBI Taxonomy" id="215743"/>
    <lineage>
        <taxon>Bacteria</taxon>
        <taxon>Pseudomonadati</taxon>
        <taxon>Pseudomonadota</taxon>
        <taxon>Alphaproteobacteria</taxon>
        <taxon>Rhodobacterales</taxon>
        <taxon>Roseobacteraceae</taxon>
        <taxon>Roseovarius</taxon>
    </lineage>
</organism>
<dbReference type="KEGG" id="rmm:ROSMUCSMR3_01049"/>
<dbReference type="RefSeq" id="WP_081506652.1">
    <property type="nucleotide sequence ID" value="NZ_CP020474.1"/>
</dbReference>
<keyword evidence="2" id="KW-1185">Reference proteome</keyword>
<dbReference type="OrthoDB" id="7658483at2"/>
<gene>
    <name evidence="1" type="ORF">ROSMUCSMR3_01049</name>
</gene>
<dbReference type="Proteomes" id="UP000192273">
    <property type="component" value="Chromosome"/>
</dbReference>
<accession>A0A1V0RLB3</accession>
<sequence length="112" mass="12537">MGRSRWHVIEDEDGALTVTRRLPVRFDLAVETILEGTTGRRRLAHLVRQDLWRSLQSLRGFAPAVQVCRDGAVMQVRAGGAVAGRFDRAACEALIARVLEDAANRARWMARL</sequence>
<dbReference type="EMBL" id="CP020474">
    <property type="protein sequence ID" value="ARE82544.1"/>
    <property type="molecule type" value="Genomic_DNA"/>
</dbReference>
<protein>
    <submittedName>
        <fullName evidence="1">Uncharacterized protein</fullName>
    </submittedName>
</protein>
<evidence type="ECO:0000313" key="2">
    <source>
        <dbReference type="Proteomes" id="UP000192273"/>
    </source>
</evidence>
<proteinExistence type="predicted"/>
<reference evidence="1 2" key="1">
    <citation type="submission" date="2017-03" db="EMBL/GenBank/DDBJ databases">
        <title>Genome Sequence of Roseovarius mucosus strain SMR3 Isolated from a culture of the Diatom Skeletonema marinoi.</title>
        <authorList>
            <person name="Topel M."/>
            <person name="Pinder M."/>
            <person name="Johansson O.N."/>
            <person name="Kourtchenko O."/>
            <person name="Godhe A."/>
            <person name="Clarke A.K."/>
        </authorList>
    </citation>
    <scope>NUCLEOTIDE SEQUENCE [LARGE SCALE GENOMIC DNA]</scope>
    <source>
        <strain evidence="1 2">SMR3</strain>
    </source>
</reference>